<feature type="domain" description="4Fe-4S ferredoxin-type" evidence="8">
    <location>
        <begin position="5"/>
        <end position="34"/>
    </location>
</feature>
<dbReference type="PANTHER" id="PTHR43687">
    <property type="entry name" value="ADENYLYLSULFATE REDUCTASE, BETA SUBUNIT"/>
    <property type="match status" value="1"/>
</dbReference>
<protein>
    <recommendedName>
        <fullName evidence="8">4Fe-4S ferredoxin-type domain-containing protein</fullName>
    </recommendedName>
</protein>
<proteinExistence type="predicted"/>
<dbReference type="Pfam" id="PF12838">
    <property type="entry name" value="Fer4_7"/>
    <property type="match status" value="1"/>
</dbReference>
<name>X0WUB0_9ZZZZ</name>
<dbReference type="Gene3D" id="3.30.70.20">
    <property type="match status" value="1"/>
</dbReference>
<evidence type="ECO:0000256" key="4">
    <source>
        <dbReference type="ARBA" id="ARBA00022737"/>
    </source>
</evidence>
<dbReference type="GO" id="GO:0051539">
    <property type="term" value="F:4 iron, 4 sulfur cluster binding"/>
    <property type="evidence" value="ECO:0007669"/>
    <property type="project" value="UniProtKB-KW"/>
</dbReference>
<keyword evidence="1" id="KW-0813">Transport</keyword>
<accession>X0WUB0</accession>
<evidence type="ECO:0000313" key="9">
    <source>
        <dbReference type="EMBL" id="GAG34235.1"/>
    </source>
</evidence>
<dbReference type="AlphaFoldDB" id="X0WUB0"/>
<dbReference type="PROSITE" id="PS51379">
    <property type="entry name" value="4FE4S_FER_2"/>
    <property type="match status" value="2"/>
</dbReference>
<dbReference type="SUPFAM" id="SSF54862">
    <property type="entry name" value="4Fe-4S ferredoxins"/>
    <property type="match status" value="1"/>
</dbReference>
<dbReference type="PANTHER" id="PTHR43687:SF6">
    <property type="entry name" value="L-ASPARTATE SEMIALDEHYDE SULFURTRANSFERASE IRON-SULFUR SUBUNIT"/>
    <property type="match status" value="1"/>
</dbReference>
<comment type="caution">
    <text evidence="9">The sequence shown here is derived from an EMBL/GenBank/DDBJ whole genome shotgun (WGS) entry which is preliminary data.</text>
</comment>
<evidence type="ECO:0000256" key="5">
    <source>
        <dbReference type="ARBA" id="ARBA00022982"/>
    </source>
</evidence>
<organism evidence="9">
    <name type="scientific">marine sediment metagenome</name>
    <dbReference type="NCBI Taxonomy" id="412755"/>
    <lineage>
        <taxon>unclassified sequences</taxon>
        <taxon>metagenomes</taxon>
        <taxon>ecological metagenomes</taxon>
    </lineage>
</organism>
<keyword evidence="4" id="KW-0677">Repeat</keyword>
<sequence>MNEKLSVEINRDSCNGCGICVDICPLDCFRIDEDEKAFMKYDECWYCGSCTLECPQKAMILRLPYPIRV</sequence>
<keyword evidence="7" id="KW-0411">Iron-sulfur</keyword>
<dbReference type="GO" id="GO:0046872">
    <property type="term" value="F:metal ion binding"/>
    <property type="evidence" value="ECO:0007669"/>
    <property type="project" value="UniProtKB-KW"/>
</dbReference>
<reference evidence="9" key="1">
    <citation type="journal article" date="2014" name="Front. Microbiol.">
        <title>High frequency of phylogenetically diverse reductive dehalogenase-homologous genes in deep subseafloor sedimentary metagenomes.</title>
        <authorList>
            <person name="Kawai M."/>
            <person name="Futagami T."/>
            <person name="Toyoda A."/>
            <person name="Takaki Y."/>
            <person name="Nishi S."/>
            <person name="Hori S."/>
            <person name="Arai W."/>
            <person name="Tsubouchi T."/>
            <person name="Morono Y."/>
            <person name="Uchiyama I."/>
            <person name="Ito T."/>
            <person name="Fujiyama A."/>
            <person name="Inagaki F."/>
            <person name="Takami H."/>
        </authorList>
    </citation>
    <scope>NUCLEOTIDE SEQUENCE</scope>
    <source>
        <strain evidence="9">Expedition CK06-06</strain>
    </source>
</reference>
<feature type="domain" description="4Fe-4S ferredoxin-type" evidence="8">
    <location>
        <begin position="35"/>
        <end position="64"/>
    </location>
</feature>
<dbReference type="EMBL" id="BARS01049552">
    <property type="protein sequence ID" value="GAG34235.1"/>
    <property type="molecule type" value="Genomic_DNA"/>
</dbReference>
<keyword evidence="2" id="KW-0004">4Fe-4S</keyword>
<dbReference type="InterPro" id="IPR050572">
    <property type="entry name" value="Fe-S_Ferredoxin"/>
</dbReference>
<evidence type="ECO:0000256" key="7">
    <source>
        <dbReference type="ARBA" id="ARBA00023014"/>
    </source>
</evidence>
<keyword evidence="6" id="KW-0408">Iron</keyword>
<evidence type="ECO:0000256" key="3">
    <source>
        <dbReference type="ARBA" id="ARBA00022723"/>
    </source>
</evidence>
<dbReference type="InterPro" id="IPR017896">
    <property type="entry name" value="4Fe4S_Fe-S-bd"/>
</dbReference>
<gene>
    <name evidence="9" type="ORF">S01H1_74107</name>
</gene>
<keyword evidence="5" id="KW-0249">Electron transport</keyword>
<dbReference type="InterPro" id="IPR017900">
    <property type="entry name" value="4Fe4S_Fe_S_CS"/>
</dbReference>
<keyword evidence="3" id="KW-0479">Metal-binding</keyword>
<evidence type="ECO:0000256" key="1">
    <source>
        <dbReference type="ARBA" id="ARBA00022448"/>
    </source>
</evidence>
<evidence type="ECO:0000256" key="6">
    <source>
        <dbReference type="ARBA" id="ARBA00023004"/>
    </source>
</evidence>
<evidence type="ECO:0000259" key="8">
    <source>
        <dbReference type="PROSITE" id="PS51379"/>
    </source>
</evidence>
<evidence type="ECO:0000256" key="2">
    <source>
        <dbReference type="ARBA" id="ARBA00022485"/>
    </source>
</evidence>
<dbReference type="PROSITE" id="PS00198">
    <property type="entry name" value="4FE4S_FER_1"/>
    <property type="match status" value="2"/>
</dbReference>